<comment type="caution">
    <text evidence="2">The sequence shown here is derived from an EMBL/GenBank/DDBJ whole genome shotgun (WGS) entry which is preliminary data.</text>
</comment>
<sequence>MVEASDSKWVKVPERGNRRPSNHHGNYRGNGEGSQVKTIRREDVPVVDSGAQVVSSRTYPTQPREDQGQQGAPQAEGSEVIVVAMEEERGLLAVQGMMEKQDDTFEDTEMELDAINAAMIESGIDLETEEEFQTLSEEELEQASEAQAGNALIQDEEQPVTGEENINKEVGTGDLATRQSHRKRLFKPHSSTAGSTKMRMAAALVSPRRKVVAKVGARHGDNTKPPENKGPSIPKPVNLKF</sequence>
<keyword evidence="3" id="KW-1185">Reference proteome</keyword>
<feature type="compositionally biased region" description="Basic and acidic residues" evidence="1">
    <location>
        <begin position="218"/>
        <end position="227"/>
    </location>
</feature>
<feature type="region of interest" description="Disordered" evidence="1">
    <location>
        <begin position="1"/>
        <end position="78"/>
    </location>
</feature>
<accession>A0ABQ7C9A1</accession>
<feature type="compositionally biased region" description="Polar residues" evidence="1">
    <location>
        <begin position="52"/>
        <end position="61"/>
    </location>
</feature>
<protein>
    <submittedName>
        <fullName evidence="2">Uncharacterized protein</fullName>
    </submittedName>
</protein>
<reference evidence="2 3" key="1">
    <citation type="journal article" date="2020" name="BMC Genomics">
        <title>Intraspecific diversification of the crop wild relative Brassica cretica Lam. using demographic model selection.</title>
        <authorList>
            <person name="Kioukis A."/>
            <person name="Michalopoulou V.A."/>
            <person name="Briers L."/>
            <person name="Pirintsos S."/>
            <person name="Studholme D.J."/>
            <person name="Pavlidis P."/>
            <person name="Sarris P.F."/>
        </authorList>
    </citation>
    <scope>NUCLEOTIDE SEQUENCE [LARGE SCALE GENOMIC DNA]</scope>
    <source>
        <strain evidence="3">cv. PFS-1207/04</strain>
    </source>
</reference>
<feature type="region of interest" description="Disordered" evidence="1">
    <location>
        <begin position="158"/>
        <end position="241"/>
    </location>
</feature>
<evidence type="ECO:0000313" key="3">
    <source>
        <dbReference type="Proteomes" id="UP000266723"/>
    </source>
</evidence>
<evidence type="ECO:0000256" key="1">
    <source>
        <dbReference type="SAM" id="MobiDB-lite"/>
    </source>
</evidence>
<gene>
    <name evidence="2" type="ORF">DY000_02008102</name>
</gene>
<proteinExistence type="predicted"/>
<name>A0ABQ7C9A1_BRACR</name>
<organism evidence="2 3">
    <name type="scientific">Brassica cretica</name>
    <name type="common">Mustard</name>
    <dbReference type="NCBI Taxonomy" id="69181"/>
    <lineage>
        <taxon>Eukaryota</taxon>
        <taxon>Viridiplantae</taxon>
        <taxon>Streptophyta</taxon>
        <taxon>Embryophyta</taxon>
        <taxon>Tracheophyta</taxon>
        <taxon>Spermatophyta</taxon>
        <taxon>Magnoliopsida</taxon>
        <taxon>eudicotyledons</taxon>
        <taxon>Gunneridae</taxon>
        <taxon>Pentapetalae</taxon>
        <taxon>rosids</taxon>
        <taxon>malvids</taxon>
        <taxon>Brassicales</taxon>
        <taxon>Brassicaceae</taxon>
        <taxon>Brassiceae</taxon>
        <taxon>Brassica</taxon>
    </lineage>
</organism>
<feature type="compositionally biased region" description="Basic and acidic residues" evidence="1">
    <location>
        <begin position="1"/>
        <end position="17"/>
    </location>
</feature>
<evidence type="ECO:0000313" key="2">
    <source>
        <dbReference type="EMBL" id="KAF3547833.1"/>
    </source>
</evidence>
<dbReference type="EMBL" id="QGKV02000832">
    <property type="protein sequence ID" value="KAF3547833.1"/>
    <property type="molecule type" value="Genomic_DNA"/>
</dbReference>
<dbReference type="Proteomes" id="UP000266723">
    <property type="component" value="Unassembled WGS sequence"/>
</dbReference>